<reference evidence="1 2" key="1">
    <citation type="journal article" date="2016" name="Genome Announc.">
        <title>Draft Genome Sequences of Five Rapidly Growing Mycobacterium Species, M. thermoresistibile, M. fortuitum subsp. acetamidolyticum, M. canariasense, M. brisbanense, and M. novocastrense.</title>
        <authorList>
            <person name="Katahira K."/>
            <person name="Ogura Y."/>
            <person name="Gotoh Y."/>
            <person name="Hayashi T."/>
        </authorList>
    </citation>
    <scope>NUCLEOTIDE SEQUENCE [LARGE SCALE GENOMIC DNA]</scope>
    <source>
        <strain evidence="1 2">JCM6368</strain>
    </source>
</reference>
<evidence type="ECO:0000313" key="2">
    <source>
        <dbReference type="Proteomes" id="UP000069705"/>
    </source>
</evidence>
<dbReference type="AlphaFoldDB" id="A0A100WTM2"/>
<proteinExistence type="predicted"/>
<dbReference type="EMBL" id="BCSZ01000038">
    <property type="protein sequence ID" value="GAT04186.1"/>
    <property type="molecule type" value="Genomic_DNA"/>
</dbReference>
<name>A0A100WTM2_MYCFO</name>
<dbReference type="Proteomes" id="UP000069705">
    <property type="component" value="Unassembled WGS sequence"/>
</dbReference>
<organism evidence="1 2">
    <name type="scientific">Mycolicibacterium fortuitum subsp. acetamidolyticum</name>
    <dbReference type="NCBI Taxonomy" id="144550"/>
    <lineage>
        <taxon>Bacteria</taxon>
        <taxon>Bacillati</taxon>
        <taxon>Actinomycetota</taxon>
        <taxon>Actinomycetes</taxon>
        <taxon>Mycobacteriales</taxon>
        <taxon>Mycobacteriaceae</taxon>
        <taxon>Mycolicibacterium</taxon>
    </lineage>
</organism>
<evidence type="ECO:0000313" key="1">
    <source>
        <dbReference type="EMBL" id="GAT04186.1"/>
    </source>
</evidence>
<accession>A0A100WTM2</accession>
<protein>
    <submittedName>
        <fullName evidence="1">Phage phiHau3 resistance protein</fullName>
    </submittedName>
</protein>
<gene>
    <name evidence="1" type="ORF">RMCFA_4297</name>
</gene>
<sequence>MIFQTLPRFNRPDSSSPDGAYLEADSWNDYGFRTLWTLLYLKGGHVTEIGAVKIGDIASSI</sequence>
<comment type="caution">
    <text evidence="1">The sequence shown here is derived from an EMBL/GenBank/DDBJ whole genome shotgun (WGS) entry which is preliminary data.</text>
</comment>
<reference evidence="2" key="2">
    <citation type="submission" date="2016-02" db="EMBL/GenBank/DDBJ databases">
        <title>Draft genome sequence of five rapidly growing Mycobacterium species.</title>
        <authorList>
            <person name="Katahira K."/>
            <person name="Gotou Y."/>
            <person name="Iida K."/>
            <person name="Ogura Y."/>
            <person name="Hayashi T."/>
        </authorList>
    </citation>
    <scope>NUCLEOTIDE SEQUENCE [LARGE SCALE GENOMIC DNA]</scope>
    <source>
        <strain evidence="2">JCM6368</strain>
    </source>
</reference>